<dbReference type="InterPro" id="IPR041908">
    <property type="entry name" value="CtsR_C_sf"/>
</dbReference>
<evidence type="ECO:0000256" key="5">
    <source>
        <dbReference type="ARBA" id="ARBA00023125"/>
    </source>
</evidence>
<sequence length="169" mass="19488">MSNNLADKIEQYIKEMIAQSDERMIEIQRQQVATIFGCVPSQINYVLTTRFAAEQGYVVESRRGGGGYVRIVKLSIEDESDLWDYLSNKLGEMISEGQGRRMIEHLVEEGILTAREGMLMSAAIQRDILQGELPQRDHLRARLIRAMLYSLFRQECQKKMKKNFRKQGG</sequence>
<name>A0A5Q2N4I3_9FIRM</name>
<evidence type="ECO:0000313" key="10">
    <source>
        <dbReference type="EMBL" id="QGG49221.1"/>
    </source>
</evidence>
<dbReference type="PIRSF" id="PIRSF010607">
    <property type="entry name" value="Txn_repr_CtsR"/>
    <property type="match status" value="1"/>
</dbReference>
<protein>
    <recommendedName>
        <fullName evidence="2 7">Transcriptional regulator CtsR</fullName>
    </recommendedName>
</protein>
<dbReference type="Pfam" id="PF05848">
    <property type="entry name" value="CtsR"/>
    <property type="match status" value="1"/>
</dbReference>
<dbReference type="InterPro" id="IPR041473">
    <property type="entry name" value="CtsR_C"/>
</dbReference>
<evidence type="ECO:0000256" key="1">
    <source>
        <dbReference type="ARBA" id="ARBA00010189"/>
    </source>
</evidence>
<evidence type="ECO:0000256" key="4">
    <source>
        <dbReference type="ARBA" id="ARBA00023015"/>
    </source>
</evidence>
<dbReference type="GO" id="GO:0003677">
    <property type="term" value="F:DNA binding"/>
    <property type="evidence" value="ECO:0007669"/>
    <property type="project" value="UniProtKB-UniRule"/>
</dbReference>
<gene>
    <name evidence="10" type="primary">ctsR</name>
    <name evidence="10" type="ORF">FTV88_3146</name>
</gene>
<dbReference type="Pfam" id="PF17727">
    <property type="entry name" value="CtsR_C"/>
    <property type="match status" value="1"/>
</dbReference>
<dbReference type="InterPro" id="IPR008463">
    <property type="entry name" value="CtsR"/>
</dbReference>
<keyword evidence="3 7" id="KW-0678">Repressor</keyword>
<keyword evidence="6 7" id="KW-0804">Transcription</keyword>
<dbReference type="InterPro" id="IPR041902">
    <property type="entry name" value="CtsR_N_sf"/>
</dbReference>
<evidence type="ECO:0000259" key="9">
    <source>
        <dbReference type="Pfam" id="PF17727"/>
    </source>
</evidence>
<evidence type="ECO:0000313" key="11">
    <source>
        <dbReference type="Proteomes" id="UP000366051"/>
    </source>
</evidence>
<dbReference type="Proteomes" id="UP000366051">
    <property type="component" value="Chromosome"/>
</dbReference>
<dbReference type="Gene3D" id="1.10.1200.150">
    <property type="entry name" value="Transcriptional regulator CtsR, C-terminal domain"/>
    <property type="match status" value="1"/>
</dbReference>
<proteinExistence type="inferred from homology"/>
<comment type="similarity">
    <text evidence="1 7">Belongs to the CtsR family.</text>
</comment>
<dbReference type="AlphaFoldDB" id="A0A5Q2N4I3"/>
<keyword evidence="5 7" id="KW-0238">DNA-binding</keyword>
<dbReference type="InterPro" id="IPR040465">
    <property type="entry name" value="CtsR_N"/>
</dbReference>
<dbReference type="EMBL" id="CP045875">
    <property type="protein sequence ID" value="QGG49221.1"/>
    <property type="molecule type" value="Genomic_DNA"/>
</dbReference>
<dbReference type="GO" id="GO:0006355">
    <property type="term" value="P:regulation of DNA-templated transcription"/>
    <property type="evidence" value="ECO:0007669"/>
    <property type="project" value="UniProtKB-UniRule"/>
</dbReference>
<feature type="domain" description="CtsR C-terminal dimerization" evidence="9">
    <location>
        <begin position="78"/>
        <end position="148"/>
    </location>
</feature>
<dbReference type="OrthoDB" id="1680813at2"/>
<dbReference type="Gene3D" id="3.30.56.130">
    <property type="entry name" value="Transcriptional regulator CtsR, winged HTH domain"/>
    <property type="match status" value="1"/>
</dbReference>
<dbReference type="KEGG" id="hcv:FTV88_3146"/>
<evidence type="ECO:0000256" key="2">
    <source>
        <dbReference type="ARBA" id="ARBA00014129"/>
    </source>
</evidence>
<keyword evidence="4 7" id="KW-0805">Transcription regulation</keyword>
<evidence type="ECO:0000259" key="8">
    <source>
        <dbReference type="Pfam" id="PF05848"/>
    </source>
</evidence>
<dbReference type="RefSeq" id="WP_153726245.1">
    <property type="nucleotide sequence ID" value="NZ_CP045875.1"/>
</dbReference>
<reference evidence="11" key="1">
    <citation type="submission" date="2019-11" db="EMBL/GenBank/DDBJ databases">
        <title>Genome sequence of Heliorestis convoluta strain HH, an alkaliphilic and minimalistic phototrophic bacterium from a soda lake in Egypt.</title>
        <authorList>
            <person name="Dewey E.D."/>
            <person name="Stokes L.M."/>
            <person name="Burchell B.M."/>
            <person name="Shaffer K.N."/>
            <person name="Huntington A.M."/>
            <person name="Baker J.M."/>
            <person name="Nadendla S."/>
            <person name="Giglio M.G."/>
            <person name="Touchman J.W."/>
            <person name="Blankenship R.E."/>
            <person name="Madigan M.T."/>
            <person name="Sattley W.M."/>
        </authorList>
    </citation>
    <scope>NUCLEOTIDE SEQUENCE [LARGE SCALE GENOMIC DNA]</scope>
    <source>
        <strain evidence="11">HH</strain>
    </source>
</reference>
<feature type="domain" description="CtsR N-terminal HTH" evidence="8">
    <location>
        <begin position="4"/>
        <end position="74"/>
    </location>
</feature>
<keyword evidence="11" id="KW-1185">Reference proteome</keyword>
<accession>A0A5Q2N4I3</accession>
<evidence type="ECO:0000256" key="3">
    <source>
        <dbReference type="ARBA" id="ARBA00022491"/>
    </source>
</evidence>
<evidence type="ECO:0000256" key="6">
    <source>
        <dbReference type="ARBA" id="ARBA00023163"/>
    </source>
</evidence>
<evidence type="ECO:0000256" key="7">
    <source>
        <dbReference type="PIRNR" id="PIRNR010607"/>
    </source>
</evidence>
<organism evidence="10 11">
    <name type="scientific">Heliorestis convoluta</name>
    <dbReference type="NCBI Taxonomy" id="356322"/>
    <lineage>
        <taxon>Bacteria</taxon>
        <taxon>Bacillati</taxon>
        <taxon>Bacillota</taxon>
        <taxon>Clostridia</taxon>
        <taxon>Eubacteriales</taxon>
        <taxon>Heliobacteriaceae</taxon>
        <taxon>Heliorestis</taxon>
    </lineage>
</organism>